<evidence type="ECO:0000313" key="1">
    <source>
        <dbReference type="EMBL" id="PPQ92605.1"/>
    </source>
</evidence>
<gene>
    <name evidence="1" type="ORF">CVT25_007297</name>
</gene>
<dbReference type="AlphaFoldDB" id="A0A409XP77"/>
<sequence length="254" mass="29141">MTAPVLVINNYTFRFAYAANPSIDIPHFGVSNINGRGTCFFPAELIGPDLVFDIRGPDSNSWVYTFNRDSNRLVHPHLTSEGRAANFRVDRSDTGNPPPPFKDRNLSPDWWTAITVVILPHANPMGGKVIEKLQDIDQRTCLACFTVKLMPLSELKKKRLNRSTNAEIGSEWQPISRRTQEPVESLRLMSPKQMKDSCLFVESFLSKETMDLELQYRTQYSDTNIEFHSTEQHSPPQVWDTWTDRYTINGSRKF</sequence>
<protein>
    <submittedName>
        <fullName evidence="1">Uncharacterized protein</fullName>
    </submittedName>
</protein>
<reference evidence="1 2" key="1">
    <citation type="journal article" date="2018" name="Evol. Lett.">
        <title>Horizontal gene cluster transfer increased hallucinogenic mushroom diversity.</title>
        <authorList>
            <person name="Reynolds H.T."/>
            <person name="Vijayakumar V."/>
            <person name="Gluck-Thaler E."/>
            <person name="Korotkin H.B."/>
            <person name="Matheny P.B."/>
            <person name="Slot J.C."/>
        </authorList>
    </citation>
    <scope>NUCLEOTIDE SEQUENCE [LARGE SCALE GENOMIC DNA]</scope>
    <source>
        <strain evidence="1 2">2631</strain>
    </source>
</reference>
<comment type="caution">
    <text evidence="1">The sequence shown here is derived from an EMBL/GenBank/DDBJ whole genome shotgun (WGS) entry which is preliminary data.</text>
</comment>
<name>A0A409XP77_PSICY</name>
<dbReference type="EMBL" id="NHYD01001022">
    <property type="protein sequence ID" value="PPQ92605.1"/>
    <property type="molecule type" value="Genomic_DNA"/>
</dbReference>
<dbReference type="InParanoid" id="A0A409XP77"/>
<evidence type="ECO:0000313" key="2">
    <source>
        <dbReference type="Proteomes" id="UP000283269"/>
    </source>
</evidence>
<keyword evidence="2" id="KW-1185">Reference proteome</keyword>
<dbReference type="Proteomes" id="UP000283269">
    <property type="component" value="Unassembled WGS sequence"/>
</dbReference>
<dbReference type="OrthoDB" id="10537172at2759"/>
<accession>A0A409XP77</accession>
<organism evidence="1 2">
    <name type="scientific">Psilocybe cyanescens</name>
    <dbReference type="NCBI Taxonomy" id="93625"/>
    <lineage>
        <taxon>Eukaryota</taxon>
        <taxon>Fungi</taxon>
        <taxon>Dikarya</taxon>
        <taxon>Basidiomycota</taxon>
        <taxon>Agaricomycotina</taxon>
        <taxon>Agaricomycetes</taxon>
        <taxon>Agaricomycetidae</taxon>
        <taxon>Agaricales</taxon>
        <taxon>Agaricineae</taxon>
        <taxon>Strophariaceae</taxon>
        <taxon>Psilocybe</taxon>
    </lineage>
</organism>
<proteinExistence type="predicted"/>